<dbReference type="PANTHER" id="PTHR43543:SF1">
    <property type="entry name" value="MALONIC SEMIALDEHYDE REDUCTASE RUTE-RELATED"/>
    <property type="match status" value="1"/>
</dbReference>
<organism evidence="2 3">
    <name type="scientific">Ectocarpus siliculosus</name>
    <name type="common">Brown alga</name>
    <name type="synonym">Conferva siliculosa</name>
    <dbReference type="NCBI Taxonomy" id="2880"/>
    <lineage>
        <taxon>Eukaryota</taxon>
        <taxon>Sar</taxon>
        <taxon>Stramenopiles</taxon>
        <taxon>Ochrophyta</taxon>
        <taxon>PX clade</taxon>
        <taxon>Phaeophyceae</taxon>
        <taxon>Ectocarpales</taxon>
        <taxon>Ectocarpaceae</taxon>
        <taxon>Ectocarpus</taxon>
    </lineage>
</organism>
<dbReference type="OrthoDB" id="41362at2759"/>
<keyword evidence="3" id="KW-1185">Reference proteome</keyword>
<name>D8LMQ3_ECTSI</name>
<protein>
    <recommendedName>
        <fullName evidence="1">Nitroreductase domain-containing protein</fullName>
    </recommendedName>
</protein>
<gene>
    <name evidence="2" type="ORF">Esi_0409_0021</name>
</gene>
<reference evidence="2 3" key="1">
    <citation type="journal article" date="2010" name="Nature">
        <title>The Ectocarpus genome and the independent evolution of multicellularity in brown algae.</title>
        <authorList>
            <person name="Cock J.M."/>
            <person name="Sterck L."/>
            <person name="Rouze P."/>
            <person name="Scornet D."/>
            <person name="Allen A.E."/>
            <person name="Amoutzias G."/>
            <person name="Anthouard V."/>
            <person name="Artiguenave F."/>
            <person name="Aury J.M."/>
            <person name="Badger J.H."/>
            <person name="Beszteri B."/>
            <person name="Billiau K."/>
            <person name="Bonnet E."/>
            <person name="Bothwell J.H."/>
            <person name="Bowler C."/>
            <person name="Boyen C."/>
            <person name="Brownlee C."/>
            <person name="Carrano C.J."/>
            <person name="Charrier B."/>
            <person name="Cho G.Y."/>
            <person name="Coelho S.M."/>
            <person name="Collen J."/>
            <person name="Corre E."/>
            <person name="Da Silva C."/>
            <person name="Delage L."/>
            <person name="Delaroque N."/>
            <person name="Dittami S.M."/>
            <person name="Doulbeau S."/>
            <person name="Elias M."/>
            <person name="Farnham G."/>
            <person name="Gachon C.M."/>
            <person name="Gschloessl B."/>
            <person name="Heesch S."/>
            <person name="Jabbari K."/>
            <person name="Jubin C."/>
            <person name="Kawai H."/>
            <person name="Kimura K."/>
            <person name="Kloareg B."/>
            <person name="Kupper F.C."/>
            <person name="Lang D."/>
            <person name="Le Bail A."/>
            <person name="Leblanc C."/>
            <person name="Lerouge P."/>
            <person name="Lohr M."/>
            <person name="Lopez P.J."/>
            <person name="Martens C."/>
            <person name="Maumus F."/>
            <person name="Michel G."/>
            <person name="Miranda-Saavedra D."/>
            <person name="Morales J."/>
            <person name="Moreau H."/>
            <person name="Motomura T."/>
            <person name="Nagasato C."/>
            <person name="Napoli C.A."/>
            <person name="Nelson D.R."/>
            <person name="Nyvall-Collen P."/>
            <person name="Peters A.F."/>
            <person name="Pommier C."/>
            <person name="Potin P."/>
            <person name="Poulain J."/>
            <person name="Quesneville H."/>
            <person name="Read B."/>
            <person name="Rensing S.A."/>
            <person name="Ritter A."/>
            <person name="Rousvoal S."/>
            <person name="Samanta M."/>
            <person name="Samson G."/>
            <person name="Schroeder D.C."/>
            <person name="Segurens B."/>
            <person name="Strittmatter M."/>
            <person name="Tonon T."/>
            <person name="Tregear J.W."/>
            <person name="Valentin K."/>
            <person name="von Dassow P."/>
            <person name="Yamagishi T."/>
            <person name="Van de Peer Y."/>
            <person name="Wincker P."/>
        </authorList>
    </citation>
    <scope>NUCLEOTIDE SEQUENCE [LARGE SCALE GENOMIC DNA]</scope>
    <source>
        <strain evidence="3">Ec32 / CCAP1310/4</strain>
    </source>
</reference>
<accession>D8LMQ3</accession>
<sequence length="316" mass="33688">MFSRVVRPQEALLGRCIRKHGVAESLRCSAAMFSVRSSSPRLRQGEDANLQEDADLSGNSSSLSPEGLKAFRDVVTSRTAAISFSDEEVDPPALREIMALTQSAPSSFNIQPWSVVVVRDTAARERLSTAMLGGNAKKVLAAPVTAVFCADLEPSKRINRMVELNRKAGMPEAEITKFCLAVNLFSGEGVVGNAVRNAVTTIASPMQPAPEVASAEAWSFKNTALAVQTYILSCTAHGLDTAPMEGFDARRVRAALDIPDRYGIPIIVPTGYPAPSKPEGQGGGGGVARRWRYPPQEVVFDGTFGVGMTGVDPVVP</sequence>
<dbReference type="EMBL" id="FN649760">
    <property type="protein sequence ID" value="CBN76229.1"/>
    <property type="molecule type" value="Genomic_DNA"/>
</dbReference>
<dbReference type="eggNOG" id="ENOG502RZ0D">
    <property type="taxonomic scope" value="Eukaryota"/>
</dbReference>
<dbReference type="Proteomes" id="UP000002630">
    <property type="component" value="Unassembled WGS sequence"/>
</dbReference>
<evidence type="ECO:0000313" key="3">
    <source>
        <dbReference type="Proteomes" id="UP000002630"/>
    </source>
</evidence>
<dbReference type="STRING" id="2880.D8LMQ3"/>
<dbReference type="Gene3D" id="3.40.109.10">
    <property type="entry name" value="NADH Oxidase"/>
    <property type="match status" value="1"/>
</dbReference>
<dbReference type="Pfam" id="PF00881">
    <property type="entry name" value="Nitroreductase"/>
    <property type="match status" value="1"/>
</dbReference>
<evidence type="ECO:0000259" key="1">
    <source>
        <dbReference type="Pfam" id="PF00881"/>
    </source>
</evidence>
<dbReference type="AlphaFoldDB" id="D8LMQ3"/>
<dbReference type="InParanoid" id="D8LMQ3"/>
<dbReference type="InterPro" id="IPR000415">
    <property type="entry name" value="Nitroreductase-like"/>
</dbReference>
<feature type="domain" description="Nitroreductase" evidence="1">
    <location>
        <begin position="83"/>
        <end position="272"/>
    </location>
</feature>
<dbReference type="InterPro" id="IPR050461">
    <property type="entry name" value="Nitroreductase_HadB/RutE"/>
</dbReference>
<dbReference type="GO" id="GO:0016491">
    <property type="term" value="F:oxidoreductase activity"/>
    <property type="evidence" value="ECO:0007669"/>
    <property type="project" value="InterPro"/>
</dbReference>
<proteinExistence type="predicted"/>
<dbReference type="SUPFAM" id="SSF55469">
    <property type="entry name" value="FMN-dependent nitroreductase-like"/>
    <property type="match status" value="1"/>
</dbReference>
<dbReference type="PANTHER" id="PTHR43543">
    <property type="entry name" value="MALONIC SEMIALDEHYDE REDUCTASE RUTE-RELATED"/>
    <property type="match status" value="1"/>
</dbReference>
<evidence type="ECO:0000313" key="2">
    <source>
        <dbReference type="EMBL" id="CBN76229.1"/>
    </source>
</evidence>
<dbReference type="InterPro" id="IPR029479">
    <property type="entry name" value="Nitroreductase"/>
</dbReference>